<accession>A0A1B6JMV7</accession>
<feature type="compositionally biased region" description="Basic and acidic residues" evidence="5">
    <location>
        <begin position="129"/>
        <end position="140"/>
    </location>
</feature>
<evidence type="ECO:0000256" key="2">
    <source>
        <dbReference type="ARBA" id="ARBA00022741"/>
    </source>
</evidence>
<reference evidence="6" key="1">
    <citation type="submission" date="2015-11" db="EMBL/GenBank/DDBJ databases">
        <title>De novo transcriptome assembly of four potential Pierce s Disease insect vectors from Arizona vineyards.</title>
        <authorList>
            <person name="Tassone E.E."/>
        </authorList>
    </citation>
    <scope>NUCLEOTIDE SEQUENCE</scope>
</reference>
<dbReference type="PANTHER" id="PTHR11528">
    <property type="entry name" value="HEAT SHOCK PROTEIN 90 FAMILY MEMBER"/>
    <property type="match status" value="1"/>
</dbReference>
<evidence type="ECO:0000256" key="1">
    <source>
        <dbReference type="ARBA" id="ARBA00008239"/>
    </source>
</evidence>
<dbReference type="Gene3D" id="3.30.230.80">
    <property type="match status" value="1"/>
</dbReference>
<evidence type="ECO:0000256" key="5">
    <source>
        <dbReference type="SAM" id="MobiDB-lite"/>
    </source>
</evidence>
<dbReference type="Pfam" id="PF00183">
    <property type="entry name" value="HSP90"/>
    <property type="match status" value="1"/>
</dbReference>
<evidence type="ECO:0000313" key="6">
    <source>
        <dbReference type="EMBL" id="JAT00617.1"/>
    </source>
</evidence>
<feature type="non-terminal residue" evidence="6">
    <location>
        <position position="200"/>
    </location>
</feature>
<feature type="region of interest" description="Disordered" evidence="5">
    <location>
        <begin position="119"/>
        <end position="140"/>
    </location>
</feature>
<name>A0A1B6JMV7_9HEMI</name>
<dbReference type="AlphaFoldDB" id="A0A1B6JMV7"/>
<feature type="non-terminal residue" evidence="6">
    <location>
        <position position="1"/>
    </location>
</feature>
<evidence type="ECO:0000256" key="4">
    <source>
        <dbReference type="ARBA" id="ARBA00023186"/>
    </source>
</evidence>
<dbReference type="GO" id="GO:0016887">
    <property type="term" value="F:ATP hydrolysis activity"/>
    <property type="evidence" value="ECO:0007669"/>
    <property type="project" value="InterPro"/>
</dbReference>
<dbReference type="GO" id="GO:0051082">
    <property type="term" value="F:unfolded protein binding"/>
    <property type="evidence" value="ECO:0007669"/>
    <property type="project" value="InterPro"/>
</dbReference>
<proteinExistence type="inferred from homology"/>
<dbReference type="PRINTS" id="PR00775">
    <property type="entry name" value="HEATSHOCK90"/>
</dbReference>
<sequence>LPYQLVHIRALRALVHRLAERVDVITRSCKEEGYIWSSDGGVSYTIRPYPVEDAHGTSVILRLKEGEHEYLKAERLTELLKKHSMFIRYPIHLITEELVSAEKKEEDEVEIDGEKAVEEVKEDGDAAADEAKEDAAPAEAKPSKKLVDKVINTDIPVWTKKVEEIPEEDLKRFYKSISNDYDDYAIAQSWHFEGIMDLKI</sequence>
<dbReference type="GO" id="GO:0005524">
    <property type="term" value="F:ATP binding"/>
    <property type="evidence" value="ECO:0007669"/>
    <property type="project" value="UniProtKB-KW"/>
</dbReference>
<organism evidence="6">
    <name type="scientific">Homalodisca liturata</name>
    <dbReference type="NCBI Taxonomy" id="320908"/>
    <lineage>
        <taxon>Eukaryota</taxon>
        <taxon>Metazoa</taxon>
        <taxon>Ecdysozoa</taxon>
        <taxon>Arthropoda</taxon>
        <taxon>Hexapoda</taxon>
        <taxon>Insecta</taxon>
        <taxon>Pterygota</taxon>
        <taxon>Neoptera</taxon>
        <taxon>Paraneoptera</taxon>
        <taxon>Hemiptera</taxon>
        <taxon>Auchenorrhyncha</taxon>
        <taxon>Membracoidea</taxon>
        <taxon>Cicadellidae</taxon>
        <taxon>Cicadellinae</taxon>
        <taxon>Proconiini</taxon>
        <taxon>Homalodisca</taxon>
    </lineage>
</organism>
<dbReference type="SUPFAM" id="SSF55874">
    <property type="entry name" value="ATPase domain of HSP90 chaperone/DNA topoisomerase II/histidine kinase"/>
    <property type="match status" value="1"/>
</dbReference>
<comment type="similarity">
    <text evidence="1">Belongs to the heat shock protein 90 family.</text>
</comment>
<gene>
    <name evidence="6" type="ORF">g.13621</name>
</gene>
<dbReference type="InterPro" id="IPR001404">
    <property type="entry name" value="Hsp90_fam"/>
</dbReference>
<protein>
    <submittedName>
        <fullName evidence="6">Uncharacterized protein</fullName>
    </submittedName>
</protein>
<keyword evidence="3" id="KW-0067">ATP-binding</keyword>
<keyword evidence="4" id="KW-0143">Chaperone</keyword>
<dbReference type="GO" id="GO:0140662">
    <property type="term" value="F:ATP-dependent protein folding chaperone"/>
    <property type="evidence" value="ECO:0007669"/>
    <property type="project" value="InterPro"/>
</dbReference>
<dbReference type="EMBL" id="GECU01007090">
    <property type="protein sequence ID" value="JAT00617.1"/>
    <property type="molecule type" value="Transcribed_RNA"/>
</dbReference>
<dbReference type="InterPro" id="IPR036890">
    <property type="entry name" value="HATPase_C_sf"/>
</dbReference>
<dbReference type="Gene3D" id="3.30.565.10">
    <property type="entry name" value="Histidine kinase-like ATPase, C-terminal domain"/>
    <property type="match status" value="1"/>
</dbReference>
<keyword evidence="2" id="KW-0547">Nucleotide-binding</keyword>
<evidence type="ECO:0000256" key="3">
    <source>
        <dbReference type="ARBA" id="ARBA00022840"/>
    </source>
</evidence>
<dbReference type="InterPro" id="IPR020575">
    <property type="entry name" value="Hsp90_N"/>
</dbReference>